<dbReference type="Gene3D" id="3.40.50.2020">
    <property type="match status" value="1"/>
</dbReference>
<dbReference type="EMBL" id="CP002343">
    <property type="protein sequence ID" value="ADU49011.1"/>
    <property type="molecule type" value="Genomic_DNA"/>
</dbReference>
<evidence type="ECO:0000259" key="3">
    <source>
        <dbReference type="Pfam" id="PF00156"/>
    </source>
</evidence>
<dbReference type="InterPro" id="IPR029057">
    <property type="entry name" value="PRTase-like"/>
</dbReference>
<dbReference type="InterPro" id="IPR051910">
    <property type="entry name" value="ComF/GntX_DNA_util-trans"/>
</dbReference>
<keyword evidence="4" id="KW-0808">Transferase</keyword>
<reference evidence="4 5" key="1">
    <citation type="journal article" date="2010" name="Stand. Genomic Sci.">
        <title>Complete genome sequence of Intrasporangium calvum type strain (7 KIP).</title>
        <authorList>
            <person name="Del Rio T.G."/>
            <person name="Chertkov O."/>
            <person name="Yasawong M."/>
            <person name="Lucas S."/>
            <person name="Deshpande S."/>
            <person name="Cheng J.F."/>
            <person name="Detter C."/>
            <person name="Tapia R."/>
            <person name="Han C."/>
            <person name="Goodwin L."/>
            <person name="Pitluck S."/>
            <person name="Liolios K."/>
            <person name="Ivanova N."/>
            <person name="Mavromatis K."/>
            <person name="Pati A."/>
            <person name="Chen A."/>
            <person name="Palaniappan K."/>
            <person name="Land M."/>
            <person name="Hauser L."/>
            <person name="Chang Y.J."/>
            <person name="Jeffries C.D."/>
            <person name="Rohde M."/>
            <person name="Pukall R."/>
            <person name="Sikorski J."/>
            <person name="Goker M."/>
            <person name="Woyke T."/>
            <person name="Bristow J."/>
            <person name="Eisen J.A."/>
            <person name="Markowitz V."/>
            <person name="Hugenholtz P."/>
            <person name="Kyrpides N.C."/>
            <person name="Klenk H.P."/>
            <person name="Lapidus A."/>
        </authorList>
    </citation>
    <scope>NUCLEOTIDE SEQUENCE [LARGE SCALE GENOMIC DNA]</scope>
    <source>
        <strain evidence="5">ATCC 23552 / DSM 43043 / JCM 3097 / NBRC 12989 / 7 KIP</strain>
    </source>
</reference>
<dbReference type="Pfam" id="PF00156">
    <property type="entry name" value="Pribosyltran"/>
    <property type="match status" value="1"/>
</dbReference>
<gene>
    <name evidence="4" type="ordered locus">Intca_2505</name>
</gene>
<dbReference type="eggNOG" id="COG1040">
    <property type="taxonomic scope" value="Bacteria"/>
</dbReference>
<dbReference type="Proteomes" id="UP000008914">
    <property type="component" value="Chromosome"/>
</dbReference>
<proteinExistence type="inferred from homology"/>
<dbReference type="HOGENOM" id="CLU_054549_3_0_11"/>
<dbReference type="OrthoDB" id="5244859at2"/>
<evidence type="ECO:0000256" key="2">
    <source>
        <dbReference type="SAM" id="MobiDB-lite"/>
    </source>
</evidence>
<evidence type="ECO:0000256" key="1">
    <source>
        <dbReference type="ARBA" id="ARBA00008007"/>
    </source>
</evidence>
<accession>E6S777</accession>
<keyword evidence="4" id="KW-0328">Glycosyltransferase</keyword>
<dbReference type="AlphaFoldDB" id="E6S777"/>
<dbReference type="CDD" id="cd06223">
    <property type="entry name" value="PRTases_typeI"/>
    <property type="match status" value="1"/>
</dbReference>
<dbReference type="KEGG" id="ica:Intca_2505"/>
<dbReference type="SUPFAM" id="SSF53271">
    <property type="entry name" value="PRTase-like"/>
    <property type="match status" value="1"/>
</dbReference>
<feature type="region of interest" description="Disordered" evidence="2">
    <location>
        <begin position="254"/>
        <end position="282"/>
    </location>
</feature>
<sequence length="282" mass="29403">MPRLPARPFPRLLPRLLDLVLPLECAACGRPGAAWCRRCARALARCRLAPEVARVRPDPIPAGLPPSHAWGSYSGPLRAAIRAWKDGGRRDLDVGLARLLGVAIDRAARDAGWPVGGALLVVPIPSSTRADRSRGDRPLVRVVGRAVAGIGDGTMTAGGGPSGATHRLEGPLVALRHSRTVADQAGLGALARLVNLQSAMEVRGSAAHRVRGRRCLLVDDVMTTGSTLAEGARALHDAGAADVHAAVIAATPRLPPAFPQPTRRSTVIERAPVPGTASSGRP</sequence>
<organism evidence="4 5">
    <name type="scientific">Intrasporangium calvum (strain ATCC 23552 / DSM 43043 / JCM 3097 / NBRC 12989 / NCIMB 10167 / NRRL B-3866 / 7 KIP)</name>
    <dbReference type="NCBI Taxonomy" id="710696"/>
    <lineage>
        <taxon>Bacteria</taxon>
        <taxon>Bacillati</taxon>
        <taxon>Actinomycetota</taxon>
        <taxon>Actinomycetes</taxon>
        <taxon>Micrococcales</taxon>
        <taxon>Intrasporangiaceae</taxon>
        <taxon>Intrasporangium</taxon>
    </lineage>
</organism>
<dbReference type="GO" id="GO:0016757">
    <property type="term" value="F:glycosyltransferase activity"/>
    <property type="evidence" value="ECO:0007669"/>
    <property type="project" value="UniProtKB-KW"/>
</dbReference>
<evidence type="ECO:0000313" key="4">
    <source>
        <dbReference type="EMBL" id="ADU49011.1"/>
    </source>
</evidence>
<dbReference type="PANTHER" id="PTHR47505">
    <property type="entry name" value="DNA UTILIZATION PROTEIN YHGH"/>
    <property type="match status" value="1"/>
</dbReference>
<feature type="domain" description="Phosphoribosyltransferase" evidence="3">
    <location>
        <begin position="169"/>
        <end position="252"/>
    </location>
</feature>
<dbReference type="PANTHER" id="PTHR47505:SF1">
    <property type="entry name" value="DNA UTILIZATION PROTEIN YHGH"/>
    <property type="match status" value="1"/>
</dbReference>
<keyword evidence="5" id="KW-1185">Reference proteome</keyword>
<dbReference type="STRING" id="710696.Intca_2505"/>
<dbReference type="InterPro" id="IPR000836">
    <property type="entry name" value="PRTase_dom"/>
</dbReference>
<comment type="similarity">
    <text evidence="1">Belongs to the ComF/GntX family.</text>
</comment>
<protein>
    <submittedName>
        <fullName evidence="4">Phosphoribosyltransferase</fullName>
    </submittedName>
</protein>
<evidence type="ECO:0000313" key="5">
    <source>
        <dbReference type="Proteomes" id="UP000008914"/>
    </source>
</evidence>
<name>E6S777_INTC7</name>